<dbReference type="OrthoDB" id="223410at2"/>
<dbReference type="EMBL" id="JNAD02000010">
    <property type="protein sequence ID" value="RKM93553.1"/>
    <property type="molecule type" value="Genomic_DNA"/>
</dbReference>
<dbReference type="InterPro" id="IPR036278">
    <property type="entry name" value="Sialidase_sf"/>
</dbReference>
<evidence type="ECO:0000313" key="2">
    <source>
        <dbReference type="EMBL" id="RKM93553.1"/>
    </source>
</evidence>
<organism evidence="2 3">
    <name type="scientific">Streptomyces xinghaiensis</name>
    <dbReference type="NCBI Taxonomy" id="1038928"/>
    <lineage>
        <taxon>Bacteria</taxon>
        <taxon>Bacillati</taxon>
        <taxon>Actinomycetota</taxon>
        <taxon>Actinomycetes</taxon>
        <taxon>Kitasatosporales</taxon>
        <taxon>Streptomycetaceae</taxon>
        <taxon>Streptomyces</taxon>
    </lineage>
</organism>
<keyword evidence="3" id="KW-1185">Reference proteome</keyword>
<protein>
    <submittedName>
        <fullName evidence="2">Tat pathway signal sequence domain protein</fullName>
    </submittedName>
</protein>
<sequence>MTTPRTPRAARTPATGRTRRAGHGPGAPRTLTPATALLAGALLAAATALPGFAGPAPAAAPGPSVTLISDTRLDDRALYFVSYNGLVNNNSFQKNGILTHRGHQYAAWYTADRSAVIARRALGTTDWRTLTLDHRLTTDDSHNVISMGVSAADGRLHILMDSHSDGLHYVKSEAGLMNEPAERAWRRDALGPVQTSLDGLRLTEQFTYPQFVAAPGGALQLSYRAGVSGNGRNGLAEYDGGGWRALGEWTGSTGTYTSEHGSSTTRNMYLHGIDYSADGTLHVFYTWREGNSAVMCAGGGLTNHDTGYVRSTDRGRTWRNAAGTVVGTTGGGDRVAVGDPGTVADPLGPDHALMNQESQATDSRNLPHAIISYVPGRFGQCTTDYVRDRVNNGRAFHVRRDAAGAWHKTEIPEPLRSSQRTKLAFDRHDNAYAILPFGRIAAASAASGWTDWKLLYDASGLNAFGEVVLDETRLAQDGVLSFLYQERSTGTTPSPVHVIDFALPG</sequence>
<proteinExistence type="predicted"/>
<gene>
    <name evidence="2" type="ORF">SFRA_020415</name>
</gene>
<feature type="compositionally biased region" description="Low complexity" evidence="1">
    <location>
        <begin position="1"/>
        <end position="16"/>
    </location>
</feature>
<dbReference type="RefSeq" id="WP_078649926.1">
    <property type="nucleotide sequence ID" value="NZ_CP134822.1"/>
</dbReference>
<dbReference type="SUPFAM" id="SSF50939">
    <property type="entry name" value="Sialidases"/>
    <property type="match status" value="1"/>
</dbReference>
<comment type="caution">
    <text evidence="2">The sequence shown here is derived from an EMBL/GenBank/DDBJ whole genome shotgun (WGS) entry which is preliminary data.</text>
</comment>
<evidence type="ECO:0000256" key="1">
    <source>
        <dbReference type="SAM" id="MobiDB-lite"/>
    </source>
</evidence>
<dbReference type="AlphaFoldDB" id="A0A3M8F4P9"/>
<dbReference type="Proteomes" id="UP000028058">
    <property type="component" value="Unassembled WGS sequence"/>
</dbReference>
<dbReference type="Pfam" id="PF15892">
    <property type="entry name" value="BNR_4"/>
    <property type="match status" value="1"/>
</dbReference>
<reference evidence="2 3" key="1">
    <citation type="journal article" date="2014" name="Genome Announc.">
        <title>Draft Genome Sequence of Streptomyces fradiae ATCC 19609, a Strain Highly Sensitive to Antibiotics.</title>
        <authorList>
            <person name="Bekker O.B."/>
            <person name="Klimina K.M."/>
            <person name="Vatlin A.A."/>
            <person name="Zakharevich N.V."/>
            <person name="Kasianov A.S."/>
            <person name="Danilenko V.N."/>
        </authorList>
    </citation>
    <scope>NUCLEOTIDE SEQUENCE [LARGE SCALE GENOMIC DNA]</scope>
    <source>
        <strain evidence="2 3">ATCC 19609</strain>
    </source>
</reference>
<feature type="region of interest" description="Disordered" evidence="1">
    <location>
        <begin position="1"/>
        <end position="30"/>
    </location>
</feature>
<evidence type="ECO:0000313" key="3">
    <source>
        <dbReference type="Proteomes" id="UP000028058"/>
    </source>
</evidence>
<accession>A0A3M8F4P9</accession>
<name>A0A3M8F4P9_9ACTN</name>